<gene>
    <name evidence="2" type="ORF">CDL15_Pgr025366</name>
    <name evidence="3" type="ORF">CRG98_037080</name>
</gene>
<reference evidence="4" key="1">
    <citation type="journal article" date="2017" name="Plant J.">
        <title>The pomegranate (Punica granatum L.) genome and the genomics of punicalagin biosynthesis.</title>
        <authorList>
            <person name="Qin G."/>
            <person name="Xu C."/>
            <person name="Ming R."/>
            <person name="Tang H."/>
            <person name="Guyot R."/>
            <person name="Kramer E.M."/>
            <person name="Hu Y."/>
            <person name="Yi X."/>
            <person name="Qi Y."/>
            <person name="Xu X."/>
            <person name="Gao Z."/>
            <person name="Pan H."/>
            <person name="Jian J."/>
            <person name="Tian Y."/>
            <person name="Yue Z."/>
            <person name="Xu Y."/>
        </authorList>
    </citation>
    <scope>NUCLEOTIDE SEQUENCE [LARGE SCALE GENOMIC DNA]</scope>
    <source>
        <strain evidence="4">cv. Dabenzi</strain>
    </source>
</reference>
<evidence type="ECO:0000256" key="1">
    <source>
        <dbReference type="SAM" id="MobiDB-lite"/>
    </source>
</evidence>
<reference evidence="3 5" key="3">
    <citation type="submission" date="2017-11" db="EMBL/GenBank/DDBJ databases">
        <title>De-novo sequencing of pomegranate (Punica granatum L.) genome.</title>
        <authorList>
            <person name="Akparov Z."/>
            <person name="Amiraslanov A."/>
            <person name="Hajiyeva S."/>
            <person name="Abbasov M."/>
            <person name="Kaur K."/>
            <person name="Hamwieh A."/>
            <person name="Solovyev V."/>
            <person name="Salamov A."/>
            <person name="Braich B."/>
            <person name="Kosarev P."/>
            <person name="Mahmoud A."/>
            <person name="Hajiyev E."/>
            <person name="Babayeva S."/>
            <person name="Izzatullayeva V."/>
            <person name="Mammadov A."/>
            <person name="Mammadov A."/>
            <person name="Sharifova S."/>
            <person name="Ojaghi J."/>
            <person name="Eynullazada K."/>
            <person name="Bayramov B."/>
            <person name="Abdulazimova A."/>
            <person name="Shahmuradov I."/>
        </authorList>
    </citation>
    <scope>NUCLEOTIDE SEQUENCE [LARGE SCALE GENOMIC DNA]</scope>
    <source>
        <strain evidence="3">AG2017</strain>
        <strain evidence="5">cv. AG2017</strain>
        <tissue evidence="3">Leaf</tissue>
    </source>
</reference>
<evidence type="ECO:0000313" key="4">
    <source>
        <dbReference type="Proteomes" id="UP000197138"/>
    </source>
</evidence>
<dbReference type="PANTHER" id="PTHR35468:SF1">
    <property type="entry name" value="MYOSIN-LIKE PROTEIN"/>
    <property type="match status" value="1"/>
</dbReference>
<organism evidence="2 4">
    <name type="scientific">Punica granatum</name>
    <name type="common">Pomegranate</name>
    <dbReference type="NCBI Taxonomy" id="22663"/>
    <lineage>
        <taxon>Eukaryota</taxon>
        <taxon>Viridiplantae</taxon>
        <taxon>Streptophyta</taxon>
        <taxon>Embryophyta</taxon>
        <taxon>Tracheophyta</taxon>
        <taxon>Spermatophyta</taxon>
        <taxon>Magnoliopsida</taxon>
        <taxon>eudicotyledons</taxon>
        <taxon>Gunneridae</taxon>
        <taxon>Pentapetalae</taxon>
        <taxon>rosids</taxon>
        <taxon>malvids</taxon>
        <taxon>Myrtales</taxon>
        <taxon>Lythraceae</taxon>
        <taxon>Punica</taxon>
    </lineage>
</organism>
<feature type="region of interest" description="Disordered" evidence="1">
    <location>
        <begin position="1"/>
        <end position="56"/>
    </location>
</feature>
<keyword evidence="5" id="KW-1185">Reference proteome</keyword>
<dbReference type="Gene3D" id="1.20.5.170">
    <property type="match status" value="1"/>
</dbReference>
<comment type="caution">
    <text evidence="2">The sequence shown here is derived from an EMBL/GenBank/DDBJ whole genome shotgun (WGS) entry which is preliminary data.</text>
</comment>
<feature type="region of interest" description="Disordered" evidence="1">
    <location>
        <begin position="91"/>
        <end position="110"/>
    </location>
</feature>
<feature type="compositionally biased region" description="Basic and acidic residues" evidence="1">
    <location>
        <begin position="46"/>
        <end position="56"/>
    </location>
</feature>
<dbReference type="EMBL" id="PGOL01003151">
    <property type="protein sequence ID" value="PKI42491.1"/>
    <property type="molecule type" value="Genomic_DNA"/>
</dbReference>
<sequence length="525" mass="59295">MSMMTGTGTRRQKWQYPQPPTPRILYLPGRNARRKASRAGRPSSGDSRRDRKDDTKLEALFEEEREFLKGGEGKGGGGSVPVVLFGDYDDGEMRRREGSGGDGAEVEEEEEEDKWRFQAEVLRAECNLLRMEKEIAVRKLDRSRVYLERTLRSAIEALVSGRKKIGEGKNIATVLEEEIQNLVDELKELGKGSRAKDTTWARNCSNFDRQVTVLQRRLDKLGSLSEGKRVEKIRKMAEESLSMSTSSPTEVKVEHMVSNGDSVEILRRKMEGLSKDMLLVKMEEEYDSILSTADSSVSSSASTSNRVECLGHYVPFIRQANQERSGRKEGAATCSGHCKAVVRRIVEQVRAETEQWSQLQDMLGQVRDEMQELQASRDFWEDRALSSNTQNQSLHSAVQQWRQRALSSEAKVTELQLKVSLLRDEIDSLKKDLSTQSMSRRNSLPLAPSPRNETEKRVLVCSLKENHQNGLAVGFSGIDRRRKVHSCSSSRRDSDLKKSPLRDIGNSSQQNAKLIFPLSCHLSSN</sequence>
<dbReference type="SUPFAM" id="SSF57997">
    <property type="entry name" value="Tropomyosin"/>
    <property type="match status" value="1"/>
</dbReference>
<dbReference type="PANTHER" id="PTHR35468">
    <property type="entry name" value="MYOSIN-LIKE PROTEIN"/>
    <property type="match status" value="1"/>
</dbReference>
<feature type="region of interest" description="Disordered" evidence="1">
    <location>
        <begin position="432"/>
        <end position="453"/>
    </location>
</feature>
<accession>A0A218W9K2</accession>
<dbReference type="Proteomes" id="UP000233551">
    <property type="component" value="Unassembled WGS sequence"/>
</dbReference>
<dbReference type="OrthoDB" id="1921697at2759"/>
<dbReference type="AlphaFoldDB" id="A0A218W9K2"/>
<dbReference type="STRING" id="22663.A0A218W9K2"/>
<evidence type="ECO:0000313" key="2">
    <source>
        <dbReference type="EMBL" id="OWM69179.1"/>
    </source>
</evidence>
<evidence type="ECO:0000313" key="5">
    <source>
        <dbReference type="Proteomes" id="UP000233551"/>
    </source>
</evidence>
<reference evidence="2" key="2">
    <citation type="submission" date="2017-06" db="EMBL/GenBank/DDBJ databases">
        <title>The pomegranate genome and the genomics of punicalagin biosynthesis.</title>
        <authorList>
            <person name="Xu C."/>
        </authorList>
    </citation>
    <scope>NUCLEOTIDE SEQUENCE [LARGE SCALE GENOMIC DNA]</scope>
    <source>
        <tissue evidence="2">Fresh leaf</tissue>
    </source>
</reference>
<proteinExistence type="predicted"/>
<evidence type="ECO:0000313" key="3">
    <source>
        <dbReference type="EMBL" id="PKI42491.1"/>
    </source>
</evidence>
<dbReference type="Proteomes" id="UP000197138">
    <property type="component" value="Unassembled WGS sequence"/>
</dbReference>
<protein>
    <submittedName>
        <fullName evidence="2">Uncharacterized protein</fullName>
    </submittedName>
</protein>
<name>A0A218W9K2_PUNGR</name>
<dbReference type="GeneID" id="116210392"/>
<feature type="compositionally biased region" description="Basic and acidic residues" evidence="1">
    <location>
        <begin position="490"/>
        <end position="501"/>
    </location>
</feature>
<feature type="region of interest" description="Disordered" evidence="1">
    <location>
        <begin position="484"/>
        <end position="505"/>
    </location>
</feature>
<dbReference type="EMBL" id="MTKT01004939">
    <property type="protein sequence ID" value="OWM69179.1"/>
    <property type="molecule type" value="Genomic_DNA"/>
</dbReference>